<organism evidence="1 2">
    <name type="scientific">Nannochloropsis gaditana</name>
    <dbReference type="NCBI Taxonomy" id="72520"/>
    <lineage>
        <taxon>Eukaryota</taxon>
        <taxon>Sar</taxon>
        <taxon>Stramenopiles</taxon>
        <taxon>Ochrophyta</taxon>
        <taxon>Eustigmatophyceae</taxon>
        <taxon>Eustigmatales</taxon>
        <taxon>Monodopsidaceae</taxon>
        <taxon>Nannochloropsis</taxon>
    </lineage>
</organism>
<name>W7TEC4_9STRA</name>
<sequence length="351" mass="40569">MEAMFWLLEEMTMVVNGFRSFSHEVFRRVIFDEFLGTNEAYIRQHDLMARYFQKMPTCSRNFECLAYHLKAAGLWTKLKEALVDIENFRMWWTPAHKSEFISLWASLTCRKTFAKYFATARTKSTSDLNHYQGVRAYFDVVDEYVRSLEYYREKQNPRDEDLADVVLRIAEFLLEYAMLGHEDSADVPTFLHPTISHDDLRSIGVPVLAIDANGEARLTEPRFQGNTEAIMSQTANAPLSPSALAEIANDRKAVSTYFYNRWMWIQFPLVAIANCGERYSLGIRSVRHFEGQDQPSSDVCIAESADTLMGVDENKAVKSETERKMYLRTGDEESVQKVCRISDKLPQYDNI</sequence>
<protein>
    <submittedName>
        <fullName evidence="1">Uncharacterized protein</fullName>
    </submittedName>
</protein>
<comment type="caution">
    <text evidence="1">The sequence shown here is derived from an EMBL/GenBank/DDBJ whole genome shotgun (WGS) entry which is preliminary data.</text>
</comment>
<evidence type="ECO:0000313" key="1">
    <source>
        <dbReference type="EMBL" id="EWM25370.1"/>
    </source>
</evidence>
<dbReference type="EMBL" id="AZIL01000936">
    <property type="protein sequence ID" value="EWM25370.1"/>
    <property type="molecule type" value="Genomic_DNA"/>
</dbReference>
<proteinExistence type="predicted"/>
<keyword evidence="2" id="KW-1185">Reference proteome</keyword>
<dbReference type="OrthoDB" id="2325716at2759"/>
<gene>
    <name evidence="1" type="ORF">Naga_100005g37</name>
</gene>
<reference evidence="1 2" key="1">
    <citation type="journal article" date="2014" name="Mol. Plant">
        <title>Chromosome Scale Genome Assembly and Transcriptome Profiling of Nannochloropsis gaditana in Nitrogen Depletion.</title>
        <authorList>
            <person name="Corteggiani Carpinelli E."/>
            <person name="Telatin A."/>
            <person name="Vitulo N."/>
            <person name="Forcato C."/>
            <person name="D'Angelo M."/>
            <person name="Schiavon R."/>
            <person name="Vezzi A."/>
            <person name="Giacometti G.M."/>
            <person name="Morosinotto T."/>
            <person name="Valle G."/>
        </authorList>
    </citation>
    <scope>NUCLEOTIDE SEQUENCE [LARGE SCALE GENOMIC DNA]</scope>
    <source>
        <strain evidence="1 2">B-31</strain>
    </source>
</reference>
<accession>W7TEC4</accession>
<dbReference type="AlphaFoldDB" id="W7TEC4"/>
<evidence type="ECO:0000313" key="2">
    <source>
        <dbReference type="Proteomes" id="UP000019335"/>
    </source>
</evidence>
<dbReference type="Proteomes" id="UP000019335">
    <property type="component" value="Chromosome 11"/>
</dbReference>